<organism evidence="6 7">
    <name type="scientific">Caenorhabditis japonica</name>
    <dbReference type="NCBI Taxonomy" id="281687"/>
    <lineage>
        <taxon>Eukaryota</taxon>
        <taxon>Metazoa</taxon>
        <taxon>Ecdysozoa</taxon>
        <taxon>Nematoda</taxon>
        <taxon>Chromadorea</taxon>
        <taxon>Rhabditida</taxon>
        <taxon>Rhabditina</taxon>
        <taxon>Rhabditomorpha</taxon>
        <taxon>Rhabditoidea</taxon>
        <taxon>Rhabditidae</taxon>
        <taxon>Peloderinae</taxon>
        <taxon>Caenorhabditis</taxon>
    </lineage>
</organism>
<evidence type="ECO:0000256" key="3">
    <source>
        <dbReference type="ARBA" id="ARBA00022989"/>
    </source>
</evidence>
<dbReference type="GO" id="GO:0004930">
    <property type="term" value="F:G protein-coupled receptor activity"/>
    <property type="evidence" value="ECO:0007669"/>
    <property type="project" value="InterPro"/>
</dbReference>
<evidence type="ECO:0008006" key="8">
    <source>
        <dbReference type="Google" id="ProtNLM"/>
    </source>
</evidence>
<proteinExistence type="predicted"/>
<dbReference type="InterPro" id="IPR047130">
    <property type="entry name" value="7TM_GPCR_Srsx_nematod"/>
</dbReference>
<feature type="transmembrane region" description="Helical" evidence="5">
    <location>
        <begin position="120"/>
        <end position="140"/>
    </location>
</feature>
<keyword evidence="2 5" id="KW-0812">Transmembrane</keyword>
<dbReference type="Pfam" id="PF10320">
    <property type="entry name" value="7TM_GPCR_Srsx"/>
    <property type="match status" value="1"/>
</dbReference>
<dbReference type="AlphaFoldDB" id="A0A8R1E295"/>
<protein>
    <recommendedName>
        <fullName evidence="8">G-protein coupled receptors family 1 profile domain-containing protein</fullName>
    </recommendedName>
</protein>
<dbReference type="InterPro" id="IPR000276">
    <property type="entry name" value="GPCR_Rhodpsn"/>
</dbReference>
<dbReference type="SMART" id="SM01381">
    <property type="entry name" value="7TM_GPCR_Srsx"/>
    <property type="match status" value="1"/>
</dbReference>
<evidence type="ECO:0000256" key="4">
    <source>
        <dbReference type="ARBA" id="ARBA00023136"/>
    </source>
</evidence>
<reference evidence="6" key="2">
    <citation type="submission" date="2022-06" db="UniProtKB">
        <authorList>
            <consortium name="EnsemblMetazoa"/>
        </authorList>
    </citation>
    <scope>IDENTIFICATION</scope>
    <source>
        <strain evidence="6">DF5081</strain>
    </source>
</reference>
<accession>A0A8R1E295</accession>
<dbReference type="SUPFAM" id="SSF81321">
    <property type="entry name" value="Family A G protein-coupled receptor-like"/>
    <property type="match status" value="1"/>
</dbReference>
<feature type="transmembrane region" description="Helical" evidence="5">
    <location>
        <begin position="14"/>
        <end position="34"/>
    </location>
</feature>
<dbReference type="Gene3D" id="1.20.1070.10">
    <property type="entry name" value="Rhodopsin 7-helix transmembrane proteins"/>
    <property type="match status" value="1"/>
</dbReference>
<reference evidence="7" key="1">
    <citation type="submission" date="2010-08" db="EMBL/GenBank/DDBJ databases">
        <authorList>
            <consortium name="Caenorhabditis japonica Sequencing Consortium"/>
            <person name="Wilson R.K."/>
        </authorList>
    </citation>
    <scope>NUCLEOTIDE SEQUENCE [LARGE SCALE GENOMIC DNA]</scope>
    <source>
        <strain evidence="7">DF5081</strain>
    </source>
</reference>
<evidence type="ECO:0000313" key="6">
    <source>
        <dbReference type="EnsemblMetazoa" id="CJA18224.1"/>
    </source>
</evidence>
<feature type="transmembrane region" description="Helical" evidence="5">
    <location>
        <begin position="46"/>
        <end position="67"/>
    </location>
</feature>
<keyword evidence="7" id="KW-1185">Reference proteome</keyword>
<feature type="transmembrane region" description="Helical" evidence="5">
    <location>
        <begin position="79"/>
        <end position="108"/>
    </location>
</feature>
<evidence type="ECO:0000256" key="1">
    <source>
        <dbReference type="ARBA" id="ARBA00004370"/>
    </source>
</evidence>
<evidence type="ECO:0000313" key="7">
    <source>
        <dbReference type="Proteomes" id="UP000005237"/>
    </source>
</evidence>
<feature type="transmembrane region" description="Helical" evidence="5">
    <location>
        <begin position="165"/>
        <end position="189"/>
    </location>
</feature>
<keyword evidence="3 5" id="KW-1133">Transmembrane helix</keyword>
<keyword evidence="4 5" id="KW-0472">Membrane</keyword>
<evidence type="ECO:0000256" key="2">
    <source>
        <dbReference type="ARBA" id="ARBA00022692"/>
    </source>
</evidence>
<sequence>MHHWNRVFISCHKAFFIVLGIFGNVNLIIIILSTSKLRTKSSYLQAVQSFAHIFCILNSFIDVYLLLSNTKISQSTCFYVIFPVIFNFCAQSTMMFFILLDLVLSVLFPMTIRKLCDWKYVMVMSAGPCLWGGGIVVWGFQGEKSDRLLILCNTPAALLDPVREALFTITVGVNTLSLILFLSLIIMFWKRKEQKRSHSSKIMAHLKASAAMFIATTYLAFLATTIVILLGYVGDDLDNINGNVVSF</sequence>
<feature type="transmembrane region" description="Helical" evidence="5">
    <location>
        <begin position="210"/>
        <end position="233"/>
    </location>
</feature>
<comment type="subcellular location">
    <subcellularLocation>
        <location evidence="1">Membrane</location>
    </subcellularLocation>
</comment>
<dbReference type="EnsemblMetazoa" id="CJA18224.1">
    <property type="protein sequence ID" value="CJA18224.1"/>
    <property type="gene ID" value="WBGene00137428"/>
</dbReference>
<dbReference type="InterPro" id="IPR019424">
    <property type="entry name" value="7TM_GPCR_Srsx"/>
</dbReference>
<dbReference type="GO" id="GO:0016020">
    <property type="term" value="C:membrane"/>
    <property type="evidence" value="ECO:0007669"/>
    <property type="project" value="UniProtKB-SubCell"/>
</dbReference>
<evidence type="ECO:0000256" key="5">
    <source>
        <dbReference type="SAM" id="Phobius"/>
    </source>
</evidence>
<dbReference type="PANTHER" id="PTHR23360">
    <property type="entry name" value="G-PROTEIN COUPLED RECEPTORS FAMILY 1 PROFILE DOMAIN-CONTAINING PROTEIN-RELATED"/>
    <property type="match status" value="1"/>
</dbReference>
<dbReference type="PANTHER" id="PTHR23360:SF6">
    <property type="entry name" value="G_PROTEIN_RECEP_F1_2 DOMAIN-CONTAINING PROTEIN"/>
    <property type="match status" value="1"/>
</dbReference>
<name>A0A8R1E295_CAEJA</name>
<dbReference type="Proteomes" id="UP000005237">
    <property type="component" value="Unassembled WGS sequence"/>
</dbReference>